<evidence type="ECO:0000259" key="6">
    <source>
        <dbReference type="Pfam" id="PF01266"/>
    </source>
</evidence>
<dbReference type="OrthoDB" id="2219495at2759"/>
<protein>
    <submittedName>
        <fullName evidence="7">Nucleotide-binding domain-containing protein</fullName>
    </submittedName>
</protein>
<dbReference type="Gene3D" id="3.30.9.10">
    <property type="entry name" value="D-Amino Acid Oxidase, subunit A, domain 2"/>
    <property type="match status" value="1"/>
</dbReference>
<evidence type="ECO:0000313" key="7">
    <source>
        <dbReference type="EMBL" id="KAF2130542.1"/>
    </source>
</evidence>
<dbReference type="GeneID" id="54412799"/>
<comment type="cofactor">
    <cofactor evidence="1">
        <name>FAD</name>
        <dbReference type="ChEBI" id="CHEBI:57692"/>
    </cofactor>
</comment>
<reference evidence="7" key="1">
    <citation type="journal article" date="2020" name="Stud. Mycol.">
        <title>101 Dothideomycetes genomes: a test case for predicting lifestyles and emergence of pathogens.</title>
        <authorList>
            <person name="Haridas S."/>
            <person name="Albert R."/>
            <person name="Binder M."/>
            <person name="Bloem J."/>
            <person name="Labutti K."/>
            <person name="Salamov A."/>
            <person name="Andreopoulos B."/>
            <person name="Baker S."/>
            <person name="Barry K."/>
            <person name="Bills G."/>
            <person name="Bluhm B."/>
            <person name="Cannon C."/>
            <person name="Castanera R."/>
            <person name="Culley D."/>
            <person name="Daum C."/>
            <person name="Ezra D."/>
            <person name="Gonzalez J."/>
            <person name="Henrissat B."/>
            <person name="Kuo A."/>
            <person name="Liang C."/>
            <person name="Lipzen A."/>
            <person name="Lutzoni F."/>
            <person name="Magnuson J."/>
            <person name="Mondo S."/>
            <person name="Nolan M."/>
            <person name="Ohm R."/>
            <person name="Pangilinan J."/>
            <person name="Park H.-J."/>
            <person name="Ramirez L."/>
            <person name="Alfaro M."/>
            <person name="Sun H."/>
            <person name="Tritt A."/>
            <person name="Yoshinaga Y."/>
            <person name="Zwiers L.-H."/>
            <person name="Turgeon B."/>
            <person name="Goodwin S."/>
            <person name="Spatafora J."/>
            <person name="Crous P."/>
            <person name="Grigoriev I."/>
        </authorList>
    </citation>
    <scope>NUCLEOTIDE SEQUENCE</scope>
    <source>
        <strain evidence="7">CBS 119687</strain>
    </source>
</reference>
<dbReference type="Gene3D" id="3.50.50.60">
    <property type="entry name" value="FAD/NAD(P)-binding domain"/>
    <property type="match status" value="1"/>
</dbReference>
<evidence type="ECO:0000256" key="4">
    <source>
        <dbReference type="ARBA" id="ARBA00022827"/>
    </source>
</evidence>
<dbReference type="PANTHER" id="PTHR10961">
    <property type="entry name" value="PEROXISOMAL SARCOSINE OXIDASE"/>
    <property type="match status" value="1"/>
</dbReference>
<dbReference type="SUPFAM" id="SSF51905">
    <property type="entry name" value="FAD/NAD(P)-binding domain"/>
    <property type="match status" value="1"/>
</dbReference>
<dbReference type="PANTHER" id="PTHR10961:SF37">
    <property type="entry name" value="FAD DEPENDENT OXIDOREDUCTASE DOMAIN-CONTAINING PROTEIN"/>
    <property type="match status" value="1"/>
</dbReference>
<dbReference type="AlphaFoldDB" id="A0A6A6AF02"/>
<dbReference type="GO" id="GO:0008115">
    <property type="term" value="F:sarcosine oxidase activity"/>
    <property type="evidence" value="ECO:0007669"/>
    <property type="project" value="TreeGrafter"/>
</dbReference>
<evidence type="ECO:0000256" key="2">
    <source>
        <dbReference type="ARBA" id="ARBA00010989"/>
    </source>
</evidence>
<sequence>MAQTTNDVEPSVLIIGAGTFGTSTALHLSKTYRDPSRITIVDRWAPDDSHDKRVAAAIDSSRIIHTHYANEAYRKTVQEVMHTWSWTMGYLGHFQQTGLVVYDDRNTDKKCENPEEWWGVGVRGLEELGLETRGKQGEYDSKAGWVDAASATASFMRFAESRGVRRVTGEAEELVLNAERCNIEGVRLITGEVLKADKIVLAAGAWTTVLLAPVEHVLQTQEVGSIAQQITAVGRISAYYHLSEEATRKLVDAKTPIVVIPGVVEIIPPSLQNRTLKINDLRTEVVNTITTSSGRKISVPSARKQYEVPEDLQRKSEYVIRTALPGFLHDRRPDRWRMCHDAVTPTGDWIMCQYPDKRVGNLYVAVGGSFHSYKFLPIAGKYVVNILDGASNGAEKDESWGWKSAECIAKERREVREFEGGKQVERKSRL</sequence>
<evidence type="ECO:0000256" key="3">
    <source>
        <dbReference type="ARBA" id="ARBA00022630"/>
    </source>
</evidence>
<keyword evidence="3" id="KW-0285">Flavoprotein</keyword>
<keyword evidence="8" id="KW-1185">Reference proteome</keyword>
<dbReference type="InterPro" id="IPR036188">
    <property type="entry name" value="FAD/NAD-bd_sf"/>
</dbReference>
<evidence type="ECO:0000256" key="5">
    <source>
        <dbReference type="ARBA" id="ARBA00023002"/>
    </source>
</evidence>
<accession>A0A6A6AF02</accession>
<comment type="similarity">
    <text evidence="2">Belongs to the MSOX/MTOX family.</text>
</comment>
<keyword evidence="4" id="KW-0274">FAD</keyword>
<evidence type="ECO:0000313" key="8">
    <source>
        <dbReference type="Proteomes" id="UP000799771"/>
    </source>
</evidence>
<dbReference type="InterPro" id="IPR006076">
    <property type="entry name" value="FAD-dep_OxRdtase"/>
</dbReference>
<dbReference type="GO" id="GO:0050660">
    <property type="term" value="F:flavin adenine dinucleotide binding"/>
    <property type="evidence" value="ECO:0007669"/>
    <property type="project" value="InterPro"/>
</dbReference>
<dbReference type="RefSeq" id="XP_033524929.1">
    <property type="nucleotide sequence ID" value="XM_033672367.1"/>
</dbReference>
<dbReference type="Pfam" id="PF01266">
    <property type="entry name" value="DAO"/>
    <property type="match status" value="1"/>
</dbReference>
<name>A0A6A6AF02_9PLEO</name>
<organism evidence="7 8">
    <name type="scientific">Dothidotthia symphoricarpi CBS 119687</name>
    <dbReference type="NCBI Taxonomy" id="1392245"/>
    <lineage>
        <taxon>Eukaryota</taxon>
        <taxon>Fungi</taxon>
        <taxon>Dikarya</taxon>
        <taxon>Ascomycota</taxon>
        <taxon>Pezizomycotina</taxon>
        <taxon>Dothideomycetes</taxon>
        <taxon>Pleosporomycetidae</taxon>
        <taxon>Pleosporales</taxon>
        <taxon>Dothidotthiaceae</taxon>
        <taxon>Dothidotthia</taxon>
    </lineage>
</organism>
<dbReference type="EMBL" id="ML977504">
    <property type="protein sequence ID" value="KAF2130542.1"/>
    <property type="molecule type" value="Genomic_DNA"/>
</dbReference>
<dbReference type="GO" id="GO:0051698">
    <property type="term" value="F:saccharopine oxidase activity"/>
    <property type="evidence" value="ECO:0007669"/>
    <property type="project" value="TreeGrafter"/>
</dbReference>
<dbReference type="Proteomes" id="UP000799771">
    <property type="component" value="Unassembled WGS sequence"/>
</dbReference>
<feature type="domain" description="FAD dependent oxidoreductase" evidence="6">
    <location>
        <begin position="12"/>
        <end position="384"/>
    </location>
</feature>
<gene>
    <name evidence="7" type="ORF">P153DRAFT_422417</name>
</gene>
<dbReference type="InterPro" id="IPR045170">
    <property type="entry name" value="MTOX"/>
</dbReference>
<proteinExistence type="inferred from homology"/>
<keyword evidence="5" id="KW-0560">Oxidoreductase</keyword>
<evidence type="ECO:0000256" key="1">
    <source>
        <dbReference type="ARBA" id="ARBA00001974"/>
    </source>
</evidence>